<keyword evidence="3" id="KW-0808">Transferase</keyword>
<comment type="caution">
    <text evidence="3">The sequence shown here is derived from an EMBL/GenBank/DDBJ whole genome shotgun (WGS) entry which is preliminary data.</text>
</comment>
<evidence type="ECO:0000313" key="3">
    <source>
        <dbReference type="EMBL" id="MBD2799060.1"/>
    </source>
</evidence>
<dbReference type="EMBL" id="JACXBF010000035">
    <property type="protein sequence ID" value="MBD2799060.1"/>
    <property type="molecule type" value="Genomic_DNA"/>
</dbReference>
<name>A0AAW3YM05_9GAMM</name>
<dbReference type="AlphaFoldDB" id="A0AAW3YM05"/>
<proteinExistence type="predicted"/>
<dbReference type="InterPro" id="IPR041328">
    <property type="entry name" value="HisK_sensor"/>
</dbReference>
<dbReference type="Pfam" id="PF18698">
    <property type="entry name" value="HisK_sensor"/>
    <property type="match status" value="1"/>
</dbReference>
<feature type="non-terminal residue" evidence="3">
    <location>
        <position position="1"/>
    </location>
</feature>
<evidence type="ECO:0000256" key="1">
    <source>
        <dbReference type="SAM" id="Phobius"/>
    </source>
</evidence>
<dbReference type="Proteomes" id="UP001193920">
    <property type="component" value="Unassembled WGS sequence"/>
</dbReference>
<keyword evidence="3" id="KW-0418">Kinase</keyword>
<feature type="transmembrane region" description="Helical" evidence="1">
    <location>
        <begin position="68"/>
        <end position="89"/>
    </location>
</feature>
<reference evidence="3" key="1">
    <citation type="submission" date="2020-09" db="EMBL/GenBank/DDBJ databases">
        <authorList>
            <person name="Palma L."/>
            <person name="Caballero P."/>
            <person name="Berry C."/>
            <person name="Del Valle E."/>
        </authorList>
    </citation>
    <scope>NUCLEOTIDE SEQUENCE</scope>
    <source>
        <strain evidence="3">M</strain>
    </source>
</reference>
<keyword evidence="1" id="KW-1133">Transmembrane helix</keyword>
<keyword evidence="1" id="KW-0812">Transmembrane</keyword>
<dbReference type="GO" id="GO:0016301">
    <property type="term" value="F:kinase activity"/>
    <property type="evidence" value="ECO:0007669"/>
    <property type="project" value="UniProtKB-KW"/>
</dbReference>
<accession>A0AAW3YM05</accession>
<sequence>DKELAAVFKDKKEIKNNIRKASNSRKNKNTENDIMIVGKPVQSKNQSAVFVYESLQVPIQGMERTTDFIFLSAGIAIILTTFFAFFLSTRITAPLRKMREVAFEVARGK</sequence>
<evidence type="ECO:0000259" key="2">
    <source>
        <dbReference type="Pfam" id="PF18698"/>
    </source>
</evidence>
<reference evidence="3" key="2">
    <citation type="journal article" date="2024" name="Toxins">
        <title>Genome Sequence Analysis of Native Xenorhabdus Strains Isolated from Entomopathogenic Nematodes in Argentina.</title>
        <authorList>
            <person name="Palma L."/>
            <person name="Frizzo L."/>
            <person name="Kaiser S."/>
            <person name="Berry C."/>
            <person name="Caballero P."/>
            <person name="Bode H.B."/>
            <person name="Del Valle E.E."/>
        </authorList>
    </citation>
    <scope>NUCLEOTIDE SEQUENCE</scope>
    <source>
        <strain evidence="3">M</strain>
    </source>
</reference>
<protein>
    <submittedName>
        <fullName evidence="3">Histidine kinase</fullName>
    </submittedName>
</protein>
<feature type="domain" description="ResE histidine kinase sensor" evidence="2">
    <location>
        <begin position="1"/>
        <end position="56"/>
    </location>
</feature>
<dbReference type="Gene3D" id="6.10.340.10">
    <property type="match status" value="1"/>
</dbReference>
<keyword evidence="1" id="KW-0472">Membrane</keyword>
<gene>
    <name evidence="3" type="ORF">ID854_00940</name>
</gene>
<organism evidence="3">
    <name type="scientific">Xenorhabdus szentirmaii</name>
    <dbReference type="NCBI Taxonomy" id="290112"/>
    <lineage>
        <taxon>Bacteria</taxon>
        <taxon>Pseudomonadati</taxon>
        <taxon>Pseudomonadota</taxon>
        <taxon>Gammaproteobacteria</taxon>
        <taxon>Enterobacterales</taxon>
        <taxon>Morganellaceae</taxon>
        <taxon>Xenorhabdus</taxon>
    </lineage>
</organism>
<feature type="non-terminal residue" evidence="3">
    <location>
        <position position="109"/>
    </location>
</feature>